<accession>A0A0F9C7C2</accession>
<feature type="non-terminal residue" evidence="1">
    <location>
        <position position="1"/>
    </location>
</feature>
<evidence type="ECO:0000313" key="1">
    <source>
        <dbReference type="EMBL" id="KKK92516.1"/>
    </source>
</evidence>
<dbReference type="EMBL" id="LAZR01048178">
    <property type="protein sequence ID" value="KKK92516.1"/>
    <property type="molecule type" value="Genomic_DNA"/>
</dbReference>
<sequence>AAAVGVLPEVEKVALFGSVGRPLEKEVPRFRKFRRAGIEIWHECKDVDLAVWVSNLGRLKALQKARSRAVGELLASQNIGVAHHQVDVFVLEPSTDRYLGRLCCFGKCPKGKEECRVAGCGATPFLRRHEGFAFDWPAASQDVVVLYETDSRHA</sequence>
<organism evidence="1">
    <name type="scientific">marine sediment metagenome</name>
    <dbReference type="NCBI Taxonomy" id="412755"/>
    <lineage>
        <taxon>unclassified sequences</taxon>
        <taxon>metagenomes</taxon>
        <taxon>ecological metagenomes</taxon>
    </lineage>
</organism>
<gene>
    <name evidence="1" type="ORF">LCGC14_2702160</name>
</gene>
<comment type="caution">
    <text evidence="1">The sequence shown here is derived from an EMBL/GenBank/DDBJ whole genome shotgun (WGS) entry which is preliminary data.</text>
</comment>
<protein>
    <submittedName>
        <fullName evidence="1">Uncharacterized protein</fullName>
    </submittedName>
</protein>
<name>A0A0F9C7C2_9ZZZZ</name>
<reference evidence="1" key="1">
    <citation type="journal article" date="2015" name="Nature">
        <title>Complex archaea that bridge the gap between prokaryotes and eukaryotes.</title>
        <authorList>
            <person name="Spang A."/>
            <person name="Saw J.H."/>
            <person name="Jorgensen S.L."/>
            <person name="Zaremba-Niedzwiedzka K."/>
            <person name="Martijn J."/>
            <person name="Lind A.E."/>
            <person name="van Eijk R."/>
            <person name="Schleper C."/>
            <person name="Guy L."/>
            <person name="Ettema T.J."/>
        </authorList>
    </citation>
    <scope>NUCLEOTIDE SEQUENCE</scope>
</reference>
<proteinExistence type="predicted"/>
<dbReference type="AlphaFoldDB" id="A0A0F9C7C2"/>